<keyword evidence="7 9" id="KW-0443">Lipid metabolism</keyword>
<evidence type="ECO:0000256" key="6">
    <source>
        <dbReference type="ARBA" id="ARBA00022989"/>
    </source>
</evidence>
<evidence type="ECO:0000256" key="9">
    <source>
        <dbReference type="PROSITE-ProRule" id="PRU01161"/>
    </source>
</evidence>
<dbReference type="Gene3D" id="2.60.120.10">
    <property type="entry name" value="Jelly Rolls"/>
    <property type="match status" value="1"/>
</dbReference>
<keyword evidence="4 9" id="KW-0378">Hydrolase</keyword>
<dbReference type="PANTHER" id="PTHR14226">
    <property type="entry name" value="NEUROPATHY TARGET ESTERASE/SWISS CHEESE D.MELANOGASTER"/>
    <property type="match status" value="1"/>
</dbReference>
<dbReference type="InterPro" id="IPR050301">
    <property type="entry name" value="NTE"/>
</dbReference>
<feature type="active site" description="Nucleophile" evidence="9">
    <location>
        <position position="353"/>
    </location>
</feature>
<comment type="caution">
    <text evidence="12">The sequence shown here is derived from an EMBL/GenBank/DDBJ whole genome shotgun (WGS) entry which is preliminary data.</text>
</comment>
<comment type="similarity">
    <text evidence="2">Belongs to the NTE family.</text>
</comment>
<dbReference type="Proteomes" id="UP001083770">
    <property type="component" value="Unassembled WGS sequence"/>
</dbReference>
<keyword evidence="5 9" id="KW-0442">Lipid degradation</keyword>
<feature type="short sequence motif" description="GXSXG" evidence="9">
    <location>
        <begin position="351"/>
        <end position="355"/>
    </location>
</feature>
<dbReference type="RefSeq" id="WP_269402414.1">
    <property type="nucleotide sequence ID" value="NZ_JAPWGW010000003.1"/>
</dbReference>
<dbReference type="SUPFAM" id="SSF51206">
    <property type="entry name" value="cAMP-binding domain-like"/>
    <property type="match status" value="1"/>
</dbReference>
<dbReference type="SUPFAM" id="SSF52151">
    <property type="entry name" value="FabD/lysophospholipase-like"/>
    <property type="match status" value="1"/>
</dbReference>
<keyword evidence="8" id="KW-0472">Membrane</keyword>
<dbReference type="InterPro" id="IPR016035">
    <property type="entry name" value="Acyl_Trfase/lysoPLipase"/>
</dbReference>
<dbReference type="Pfam" id="PF01734">
    <property type="entry name" value="Patatin"/>
    <property type="match status" value="1"/>
</dbReference>
<evidence type="ECO:0000259" key="11">
    <source>
        <dbReference type="PROSITE" id="PS51635"/>
    </source>
</evidence>
<evidence type="ECO:0000313" key="13">
    <source>
        <dbReference type="Proteomes" id="UP001083770"/>
    </source>
</evidence>
<dbReference type="InterPro" id="IPR014710">
    <property type="entry name" value="RmlC-like_jellyroll"/>
</dbReference>
<sequence length="608" mass="66638">MSLDIAPTLKSIPFLGDVPKRALRAAGREARWFALPAGWELFKAGDISESIYFVLSGSLGAFRTMPDGRSDFLGHIRAGEPVGEMALFEGAADMDGDGLADNAPHTSSVYALRDSEILEISRKGFERITKADPDILTSMIQVMLTRLREGRKPNKRNAPKVFALVATSPTIDLKLRAEALEASLARFDMKCRIIEETEGRDKPTGYFDELEANNDIVMLVTSVGDSSWFRLSTRQADRVWVFGRADARPSKPLMPSHDSPARALQLVDIILLHHNSERQASHPSEWLEASGAARLFHWKGLDKHSCDRLARVMAGRSTGIILSGGGARAYAHIGVIRAIREAGIPIDFAGGASMGAVVGACVAMGWDDDEIDRRIRKAFVETNPLGDFSLPVISMVKGRRVNRRLEEHFGDVDISELHIPFFAVSTNLSDGTYRVHRKGQLRTALRATISLPGILPPVVHNGEVLVDGAVLNNFPTDVMRELHRGMVIGSDVARAPEGLNADDFVNPPNFFQWVWRHGFSSAPPIAGLLMRSATLNVNPNAGRDLADMLIVPELRDIELRDWTAYDEAVEAGYEAARKALASGSLHEFCFGSKPGANHSDRSVDLKPV</sequence>
<evidence type="ECO:0000256" key="7">
    <source>
        <dbReference type="ARBA" id="ARBA00023098"/>
    </source>
</evidence>
<dbReference type="CDD" id="cd00038">
    <property type="entry name" value="CAP_ED"/>
    <property type="match status" value="1"/>
</dbReference>
<evidence type="ECO:0000256" key="8">
    <source>
        <dbReference type="ARBA" id="ARBA00023136"/>
    </source>
</evidence>
<feature type="domain" description="PNPLA" evidence="11">
    <location>
        <begin position="320"/>
        <end position="480"/>
    </location>
</feature>
<comment type="subcellular location">
    <subcellularLocation>
        <location evidence="1">Membrane</location>
    </subcellularLocation>
</comment>
<proteinExistence type="inferred from homology"/>
<accession>A0ABT4LW53</accession>
<dbReference type="PROSITE" id="PS51635">
    <property type="entry name" value="PNPLA"/>
    <property type="match status" value="1"/>
</dbReference>
<dbReference type="Gene3D" id="3.40.1090.10">
    <property type="entry name" value="Cytosolic phospholipase A2 catalytic domain"/>
    <property type="match status" value="1"/>
</dbReference>
<name>A0ABT4LW53_9PROT</name>
<evidence type="ECO:0000313" key="12">
    <source>
        <dbReference type="EMBL" id="MCZ4298337.1"/>
    </source>
</evidence>
<dbReference type="PANTHER" id="PTHR14226:SF29">
    <property type="entry name" value="NEUROPATHY TARGET ESTERASE SWS"/>
    <property type="match status" value="1"/>
</dbReference>
<feature type="active site" description="Proton acceptor" evidence="9">
    <location>
        <position position="467"/>
    </location>
</feature>
<evidence type="ECO:0000256" key="3">
    <source>
        <dbReference type="ARBA" id="ARBA00022692"/>
    </source>
</evidence>
<dbReference type="Pfam" id="PF24179">
    <property type="entry name" value="NTE_Ploop"/>
    <property type="match status" value="1"/>
</dbReference>
<evidence type="ECO:0000256" key="2">
    <source>
        <dbReference type="ARBA" id="ARBA00006636"/>
    </source>
</evidence>
<feature type="short sequence motif" description="DGA/G" evidence="9">
    <location>
        <begin position="467"/>
        <end position="469"/>
    </location>
</feature>
<evidence type="ECO:0000256" key="4">
    <source>
        <dbReference type="ARBA" id="ARBA00022801"/>
    </source>
</evidence>
<dbReference type="InterPro" id="IPR056556">
    <property type="entry name" value="NTE1_P-loop_dom"/>
</dbReference>
<organism evidence="12 13">
    <name type="scientific">Henriciella marina</name>
    <dbReference type="NCBI Taxonomy" id="453851"/>
    <lineage>
        <taxon>Bacteria</taxon>
        <taxon>Pseudomonadati</taxon>
        <taxon>Pseudomonadota</taxon>
        <taxon>Alphaproteobacteria</taxon>
        <taxon>Hyphomonadales</taxon>
        <taxon>Hyphomonadaceae</taxon>
        <taxon>Henriciella</taxon>
    </lineage>
</organism>
<comment type="caution">
    <text evidence="9">Lacks conserved residue(s) required for the propagation of feature annotation.</text>
</comment>
<gene>
    <name evidence="12" type="ORF">O4G74_09730</name>
</gene>
<dbReference type="PROSITE" id="PS50042">
    <property type="entry name" value="CNMP_BINDING_3"/>
    <property type="match status" value="1"/>
</dbReference>
<evidence type="ECO:0000259" key="10">
    <source>
        <dbReference type="PROSITE" id="PS50042"/>
    </source>
</evidence>
<dbReference type="SMART" id="SM00100">
    <property type="entry name" value="cNMP"/>
    <property type="match status" value="1"/>
</dbReference>
<keyword evidence="3" id="KW-0812">Transmembrane</keyword>
<dbReference type="InterPro" id="IPR018490">
    <property type="entry name" value="cNMP-bd_dom_sf"/>
</dbReference>
<keyword evidence="6" id="KW-1133">Transmembrane helix</keyword>
<dbReference type="InterPro" id="IPR000595">
    <property type="entry name" value="cNMP-bd_dom"/>
</dbReference>
<feature type="domain" description="Cyclic nucleotide-binding" evidence="10">
    <location>
        <begin position="33"/>
        <end position="146"/>
    </location>
</feature>
<dbReference type="InterPro" id="IPR002641">
    <property type="entry name" value="PNPLA_dom"/>
</dbReference>
<dbReference type="CDD" id="cd07205">
    <property type="entry name" value="Pat_PNPLA6_PNPLA7_NTE1_like"/>
    <property type="match status" value="1"/>
</dbReference>
<keyword evidence="13" id="KW-1185">Reference proteome</keyword>
<dbReference type="Pfam" id="PF00027">
    <property type="entry name" value="cNMP_binding"/>
    <property type="match status" value="1"/>
</dbReference>
<dbReference type="EMBL" id="JAPWGW010000003">
    <property type="protein sequence ID" value="MCZ4298337.1"/>
    <property type="molecule type" value="Genomic_DNA"/>
</dbReference>
<evidence type="ECO:0000256" key="1">
    <source>
        <dbReference type="ARBA" id="ARBA00004370"/>
    </source>
</evidence>
<evidence type="ECO:0000256" key="5">
    <source>
        <dbReference type="ARBA" id="ARBA00022963"/>
    </source>
</evidence>
<protein>
    <submittedName>
        <fullName evidence="12">Patatin-like phospholipase family protein</fullName>
    </submittedName>
</protein>
<reference evidence="12" key="1">
    <citation type="submission" date="2022-12" db="EMBL/GenBank/DDBJ databases">
        <title>Bacterial isolates from different developmental stages of Nematostella vectensis.</title>
        <authorList>
            <person name="Fraune S."/>
        </authorList>
    </citation>
    <scope>NUCLEOTIDE SEQUENCE</scope>
    <source>
        <strain evidence="12">G21632-S1</strain>
    </source>
</reference>